<keyword evidence="2" id="KW-1185">Reference proteome</keyword>
<dbReference type="EMBL" id="CM042029">
    <property type="protein sequence ID" value="KAI3794066.1"/>
    <property type="molecule type" value="Genomic_DNA"/>
</dbReference>
<name>A0ACB9HFN1_9ASTR</name>
<accession>A0ACB9HFN1</accession>
<protein>
    <submittedName>
        <fullName evidence="1">Uncharacterized protein</fullName>
    </submittedName>
</protein>
<gene>
    <name evidence="1" type="ORF">L1987_36691</name>
</gene>
<reference evidence="1 2" key="2">
    <citation type="journal article" date="2022" name="Mol. Ecol. Resour.">
        <title>The genomes of chicory, endive, great burdock and yacon provide insights into Asteraceae paleo-polyploidization history and plant inulin production.</title>
        <authorList>
            <person name="Fan W."/>
            <person name="Wang S."/>
            <person name="Wang H."/>
            <person name="Wang A."/>
            <person name="Jiang F."/>
            <person name="Liu H."/>
            <person name="Zhao H."/>
            <person name="Xu D."/>
            <person name="Zhang Y."/>
        </authorList>
    </citation>
    <scope>NUCLEOTIDE SEQUENCE [LARGE SCALE GENOMIC DNA]</scope>
    <source>
        <strain evidence="2">cv. Yunnan</strain>
        <tissue evidence="1">Leaves</tissue>
    </source>
</reference>
<sequence length="375" mass="42144">MLDMEVYRMAALRFAPASFRYRLNPVSENWALGRPSKLRFCTAASVELGHFANGGTQTENRMFILGMGYVGEFVAQDLMNQGWAVSGTCTRVAKKEKMEKLGFDVRLFDANDPELEVINIMNQHTHLIVSVPPSKDIGDPMLQHAQLLRRKLNSDCLQWLCYLSTTGVYGDCGGAWVDENYQPNPPSELAKLRLAAEEGWLSLGRDLGLAAHIFRLGGIYGPGRSAIDTIIKPEPLSDVQRARSFKKFTSRVHVDDICNALNECIHKPSPGRIYNIVDDDPAPRIEVFSFAHKLINEKRPSQMKMKETVTDEPSTEKGSLRGEKRVVNARMKKELGVRLIHPSYRSGLQSICDQIHDYPSSSSCEEFDKQTSDFC</sequence>
<evidence type="ECO:0000313" key="1">
    <source>
        <dbReference type="EMBL" id="KAI3794066.1"/>
    </source>
</evidence>
<organism evidence="1 2">
    <name type="scientific">Smallanthus sonchifolius</name>
    <dbReference type="NCBI Taxonomy" id="185202"/>
    <lineage>
        <taxon>Eukaryota</taxon>
        <taxon>Viridiplantae</taxon>
        <taxon>Streptophyta</taxon>
        <taxon>Embryophyta</taxon>
        <taxon>Tracheophyta</taxon>
        <taxon>Spermatophyta</taxon>
        <taxon>Magnoliopsida</taxon>
        <taxon>eudicotyledons</taxon>
        <taxon>Gunneridae</taxon>
        <taxon>Pentapetalae</taxon>
        <taxon>asterids</taxon>
        <taxon>campanulids</taxon>
        <taxon>Asterales</taxon>
        <taxon>Asteraceae</taxon>
        <taxon>Asteroideae</taxon>
        <taxon>Heliantheae alliance</taxon>
        <taxon>Millerieae</taxon>
        <taxon>Smallanthus</taxon>
    </lineage>
</organism>
<dbReference type="Proteomes" id="UP001056120">
    <property type="component" value="Linkage Group LG12"/>
</dbReference>
<reference evidence="2" key="1">
    <citation type="journal article" date="2022" name="Mol. Ecol. Resour.">
        <title>The genomes of chicory, endive, great burdock and yacon provide insights into Asteraceae palaeo-polyploidization history and plant inulin production.</title>
        <authorList>
            <person name="Fan W."/>
            <person name="Wang S."/>
            <person name="Wang H."/>
            <person name="Wang A."/>
            <person name="Jiang F."/>
            <person name="Liu H."/>
            <person name="Zhao H."/>
            <person name="Xu D."/>
            <person name="Zhang Y."/>
        </authorList>
    </citation>
    <scope>NUCLEOTIDE SEQUENCE [LARGE SCALE GENOMIC DNA]</scope>
    <source>
        <strain evidence="2">cv. Yunnan</strain>
    </source>
</reference>
<comment type="caution">
    <text evidence="1">The sequence shown here is derived from an EMBL/GenBank/DDBJ whole genome shotgun (WGS) entry which is preliminary data.</text>
</comment>
<proteinExistence type="predicted"/>
<evidence type="ECO:0000313" key="2">
    <source>
        <dbReference type="Proteomes" id="UP001056120"/>
    </source>
</evidence>